<dbReference type="PROSITE" id="PS50999">
    <property type="entry name" value="COX2_TM"/>
    <property type="match status" value="1"/>
</dbReference>
<keyword evidence="12 18" id="KW-0249">Electron transport</keyword>
<dbReference type="PROSITE" id="PS00078">
    <property type="entry name" value="COX2"/>
    <property type="match status" value="1"/>
</dbReference>
<keyword evidence="11" id="KW-1278">Translocase</keyword>
<comment type="function">
    <text evidence="18">Component of the cytochrome c oxidase, the last enzyme in the mitochondrial electron transport chain which drives oxidative phosphorylation. The respiratory chain contains 3 multisubunit complexes succinate dehydrogenase (complex II, CII), ubiquinol-cytochrome c oxidoreductase (cytochrome b-c1 complex, complex III, CIII) and cytochrome c oxidase (complex IV, CIV), that cooperate to transfer electrons derived from NADH and succinate to molecular oxygen, creating an electrochemical gradient over the inner membrane that drives transmembrane transport and the ATP synthase. Cytochrome c oxidase is the component of the respiratory chain that catalyzes the reduction of oxygen to water. Electrons originating from reduced cytochrome c in the intermembrane space (IMS) are transferred via the dinuclear copper A center (CU(A)) of subunit 2 and heme A of subunit 1 to the active site in subunit 1, a binuclear center (BNC) formed by heme A3 and copper B (CU(B)). The BNC reduces molecular oxygen to 2 water molecules using 4 electrons from cytochrome c in the IMS and 4 protons from the mitochondrial matrix.</text>
</comment>
<evidence type="ECO:0000256" key="15">
    <source>
        <dbReference type="ARBA" id="ARBA00023128"/>
    </source>
</evidence>
<evidence type="ECO:0000256" key="1">
    <source>
        <dbReference type="ARBA" id="ARBA00004448"/>
    </source>
</evidence>
<geneLocation type="mitochondrion" evidence="22"/>
<evidence type="ECO:0000256" key="18">
    <source>
        <dbReference type="RuleBase" id="RU000457"/>
    </source>
</evidence>
<evidence type="ECO:0000256" key="12">
    <source>
        <dbReference type="ARBA" id="ARBA00022982"/>
    </source>
</evidence>
<evidence type="ECO:0000256" key="10">
    <source>
        <dbReference type="ARBA" id="ARBA00022842"/>
    </source>
</evidence>
<evidence type="ECO:0000259" key="20">
    <source>
        <dbReference type="PROSITE" id="PS50857"/>
    </source>
</evidence>
<keyword evidence="9 18" id="KW-0999">Mitochondrion inner membrane</keyword>
<dbReference type="Pfam" id="PF00116">
    <property type="entry name" value="COX2"/>
    <property type="match status" value="1"/>
</dbReference>
<evidence type="ECO:0000256" key="8">
    <source>
        <dbReference type="ARBA" id="ARBA00022723"/>
    </source>
</evidence>
<dbReference type="AlphaFoldDB" id="A0A3Q8UA73"/>
<dbReference type="GO" id="GO:0005743">
    <property type="term" value="C:mitochondrial inner membrane"/>
    <property type="evidence" value="ECO:0007669"/>
    <property type="project" value="UniProtKB-SubCell"/>
</dbReference>
<keyword evidence="7 18" id="KW-0812">Transmembrane</keyword>
<dbReference type="CDD" id="cd13912">
    <property type="entry name" value="CcO_II_C"/>
    <property type="match status" value="1"/>
</dbReference>
<evidence type="ECO:0000256" key="9">
    <source>
        <dbReference type="ARBA" id="ARBA00022792"/>
    </source>
</evidence>
<keyword evidence="13 19" id="KW-1133">Transmembrane helix</keyword>
<feature type="domain" description="Cytochrome oxidase subunit II transmembrane region profile" evidence="21">
    <location>
        <begin position="1"/>
        <end position="91"/>
    </location>
</feature>
<evidence type="ECO:0000313" key="22">
    <source>
        <dbReference type="EMBL" id="AZL93362.1"/>
    </source>
</evidence>
<gene>
    <name evidence="22" type="primary">cox2</name>
</gene>
<evidence type="ECO:0000256" key="4">
    <source>
        <dbReference type="ARBA" id="ARBA00015946"/>
    </source>
</evidence>
<keyword evidence="8 18" id="KW-0479">Metal-binding</keyword>
<evidence type="ECO:0000256" key="17">
    <source>
        <dbReference type="ARBA" id="ARBA00049512"/>
    </source>
</evidence>
<protein>
    <recommendedName>
        <fullName evidence="4 18">Cytochrome c oxidase subunit 2</fullName>
    </recommendedName>
</protein>
<reference evidence="22" key="1">
    <citation type="journal article" date="2018" name="Mol. Phylogenet. Evol.">
        <title>Mitochondrial phylogenomics of the Hymenoptera.</title>
        <authorList>
            <person name="Tang P."/>
            <person name="Zhu J.C."/>
            <person name="Zheng B.Y."/>
            <person name="Wei S.J."/>
            <person name="Sharkey M."/>
            <person name="Chen X.X."/>
            <person name="Vogler A.P."/>
        </authorList>
    </citation>
    <scope>NUCLEOTIDE SEQUENCE</scope>
</reference>
<dbReference type="PRINTS" id="PR01166">
    <property type="entry name" value="CYCOXIDASEII"/>
</dbReference>
<feature type="transmembrane region" description="Helical" evidence="19">
    <location>
        <begin position="26"/>
        <end position="47"/>
    </location>
</feature>
<keyword evidence="10" id="KW-0460">Magnesium</keyword>
<dbReference type="GO" id="GO:0042773">
    <property type="term" value="P:ATP synthesis coupled electron transport"/>
    <property type="evidence" value="ECO:0007669"/>
    <property type="project" value="TreeGrafter"/>
</dbReference>
<comment type="cofactor">
    <cofactor evidence="18">
        <name>Cu cation</name>
        <dbReference type="ChEBI" id="CHEBI:23378"/>
    </cofactor>
    <text evidence="18">Binds a copper A center.</text>
</comment>
<sequence length="229" mass="27352">MPSWFMMNFQDAFSPVMEQLIFFHDYSMVFMIMIMMIIAYMMLFIIFNKFSNKFIFDNQFIEILWTSTPMMILVFMAIPSLKILYILEETHTPLFNIKIIGHQWYWSYEIKEFNLNFDSFINKKINLSSFRLLEVDNNLIIPWKMNINLIVSSFDVIHSWTIPSLGIKMDAIPGRLNQTPMFSKHLGIFYGQCSEICGINHSFMPIAVESTSFKLFMYWMMFNTNWLKN</sequence>
<dbReference type="PANTHER" id="PTHR22888">
    <property type="entry name" value="CYTOCHROME C OXIDASE, SUBUNIT II"/>
    <property type="match status" value="1"/>
</dbReference>
<dbReference type="InterPro" id="IPR034210">
    <property type="entry name" value="CcO_II_C"/>
</dbReference>
<keyword evidence="6 18" id="KW-0679">Respiratory chain</keyword>
<evidence type="ECO:0000256" key="13">
    <source>
        <dbReference type="ARBA" id="ARBA00022989"/>
    </source>
</evidence>
<evidence type="ECO:0000256" key="19">
    <source>
        <dbReference type="SAM" id="Phobius"/>
    </source>
</evidence>
<evidence type="ECO:0000256" key="3">
    <source>
        <dbReference type="ARBA" id="ARBA00011164"/>
    </source>
</evidence>
<comment type="catalytic activity">
    <reaction evidence="17">
        <text>4 Fe(II)-[cytochrome c] + O2 + 8 H(+)(in) = 4 Fe(III)-[cytochrome c] + 2 H2O + 4 H(+)(out)</text>
        <dbReference type="Rhea" id="RHEA:11436"/>
        <dbReference type="Rhea" id="RHEA-COMP:10350"/>
        <dbReference type="Rhea" id="RHEA-COMP:14399"/>
        <dbReference type="ChEBI" id="CHEBI:15377"/>
        <dbReference type="ChEBI" id="CHEBI:15378"/>
        <dbReference type="ChEBI" id="CHEBI:15379"/>
        <dbReference type="ChEBI" id="CHEBI:29033"/>
        <dbReference type="ChEBI" id="CHEBI:29034"/>
        <dbReference type="EC" id="7.1.1.9"/>
    </reaction>
    <physiologicalReaction direction="left-to-right" evidence="17">
        <dbReference type="Rhea" id="RHEA:11437"/>
    </physiologicalReaction>
</comment>
<dbReference type="PROSITE" id="PS50857">
    <property type="entry name" value="COX2_CUA"/>
    <property type="match status" value="1"/>
</dbReference>
<evidence type="ECO:0000256" key="7">
    <source>
        <dbReference type="ARBA" id="ARBA00022692"/>
    </source>
</evidence>
<dbReference type="Gene3D" id="2.60.40.420">
    <property type="entry name" value="Cupredoxins - blue copper proteins"/>
    <property type="match status" value="1"/>
</dbReference>
<feature type="domain" description="Cytochrome oxidase subunit II copper A binding" evidence="20">
    <location>
        <begin position="92"/>
        <end position="222"/>
    </location>
</feature>
<comment type="subunit">
    <text evidence="3">Component of the cytochrome c oxidase (complex IV, CIV), a multisubunit enzyme composed of a catalytic core of 3 subunits and several supernumerary subunits. The complex exists as a monomer or a dimer and forms supercomplexes (SCs) in the inner mitochondrial membrane with ubiquinol-cytochrome c oxidoreductase (cytochrome b-c1 complex, complex III, CIII).</text>
</comment>
<dbReference type="GO" id="GO:0004129">
    <property type="term" value="F:cytochrome-c oxidase activity"/>
    <property type="evidence" value="ECO:0007669"/>
    <property type="project" value="UniProtKB-EC"/>
</dbReference>
<comment type="similarity">
    <text evidence="2 18">Belongs to the cytochrome c oxidase subunit 2 family.</text>
</comment>
<dbReference type="InterPro" id="IPR008972">
    <property type="entry name" value="Cupredoxin"/>
</dbReference>
<dbReference type="GO" id="GO:0005507">
    <property type="term" value="F:copper ion binding"/>
    <property type="evidence" value="ECO:0007669"/>
    <property type="project" value="InterPro"/>
</dbReference>
<dbReference type="SUPFAM" id="SSF81464">
    <property type="entry name" value="Cytochrome c oxidase subunit II-like, transmembrane region"/>
    <property type="match status" value="1"/>
</dbReference>
<organism evidence="22">
    <name type="scientific">Parevania sp. ZJUH_2016024</name>
    <dbReference type="NCBI Taxonomy" id="2491165"/>
    <lineage>
        <taxon>Eukaryota</taxon>
        <taxon>Metazoa</taxon>
        <taxon>Ecdysozoa</taxon>
        <taxon>Arthropoda</taxon>
        <taxon>Hexapoda</taxon>
        <taxon>Insecta</taxon>
        <taxon>Pterygota</taxon>
        <taxon>Neoptera</taxon>
        <taxon>Endopterygota</taxon>
        <taxon>Hymenoptera</taxon>
        <taxon>Apocrita</taxon>
        <taxon>Evanioidea</taxon>
        <taxon>Evaniidae</taxon>
        <taxon>Parevania</taxon>
    </lineage>
</organism>
<dbReference type="Pfam" id="PF02790">
    <property type="entry name" value="COX2_TM"/>
    <property type="match status" value="1"/>
</dbReference>
<evidence type="ECO:0000256" key="11">
    <source>
        <dbReference type="ARBA" id="ARBA00022967"/>
    </source>
</evidence>
<keyword evidence="14 18" id="KW-0186">Copper</keyword>
<accession>A0A3Q8UA73</accession>
<proteinExistence type="inferred from homology"/>
<dbReference type="InterPro" id="IPR001505">
    <property type="entry name" value="Copper_CuA"/>
</dbReference>
<dbReference type="InterPro" id="IPR045187">
    <property type="entry name" value="CcO_II"/>
</dbReference>
<name>A0A3Q8UA73_9HYME</name>
<dbReference type="PANTHER" id="PTHR22888:SF9">
    <property type="entry name" value="CYTOCHROME C OXIDASE SUBUNIT 2"/>
    <property type="match status" value="1"/>
</dbReference>
<dbReference type="InterPro" id="IPR036257">
    <property type="entry name" value="Cyt_c_oxidase_su2_TM_sf"/>
</dbReference>
<dbReference type="SUPFAM" id="SSF49503">
    <property type="entry name" value="Cupredoxins"/>
    <property type="match status" value="1"/>
</dbReference>
<evidence type="ECO:0000256" key="16">
    <source>
        <dbReference type="ARBA" id="ARBA00023136"/>
    </source>
</evidence>
<evidence type="ECO:0000259" key="21">
    <source>
        <dbReference type="PROSITE" id="PS50999"/>
    </source>
</evidence>
<dbReference type="EMBL" id="MG923505">
    <property type="protein sequence ID" value="AZL93362.1"/>
    <property type="molecule type" value="Genomic_DNA"/>
</dbReference>
<dbReference type="InterPro" id="IPR002429">
    <property type="entry name" value="CcO_II-like_C"/>
</dbReference>
<dbReference type="InterPro" id="IPR011759">
    <property type="entry name" value="Cyt_c_oxidase_su2_TM_dom"/>
</dbReference>
<keyword evidence="5 18" id="KW-0813">Transport</keyword>
<keyword evidence="15 18" id="KW-0496">Mitochondrion</keyword>
<evidence type="ECO:0000256" key="5">
    <source>
        <dbReference type="ARBA" id="ARBA00022448"/>
    </source>
</evidence>
<dbReference type="Gene3D" id="1.10.287.90">
    <property type="match status" value="1"/>
</dbReference>
<evidence type="ECO:0000256" key="2">
    <source>
        <dbReference type="ARBA" id="ARBA00007866"/>
    </source>
</evidence>
<keyword evidence="16 18" id="KW-0472">Membrane</keyword>
<evidence type="ECO:0000256" key="6">
    <source>
        <dbReference type="ARBA" id="ARBA00022660"/>
    </source>
</evidence>
<evidence type="ECO:0000256" key="14">
    <source>
        <dbReference type="ARBA" id="ARBA00023008"/>
    </source>
</evidence>
<comment type="subcellular location">
    <subcellularLocation>
        <location evidence="1 18">Mitochondrion inner membrane</location>
        <topology evidence="1 18">Multi-pass membrane protein</topology>
    </subcellularLocation>
</comment>